<proteinExistence type="inferred from homology"/>
<dbReference type="InterPro" id="IPR011989">
    <property type="entry name" value="ARM-like"/>
</dbReference>
<organism evidence="6 7">
    <name type="scientific">Lutzomyia longipalpis</name>
    <name type="common">Sand fly</name>
    <dbReference type="NCBI Taxonomy" id="7200"/>
    <lineage>
        <taxon>Eukaryota</taxon>
        <taxon>Metazoa</taxon>
        <taxon>Ecdysozoa</taxon>
        <taxon>Arthropoda</taxon>
        <taxon>Hexapoda</taxon>
        <taxon>Insecta</taxon>
        <taxon>Pterygota</taxon>
        <taxon>Neoptera</taxon>
        <taxon>Endopterygota</taxon>
        <taxon>Diptera</taxon>
        <taxon>Nematocera</taxon>
        <taxon>Psychodoidea</taxon>
        <taxon>Psychodidae</taxon>
        <taxon>Lutzomyia</taxon>
        <taxon>Lutzomyia</taxon>
    </lineage>
</organism>
<dbReference type="EMBL" id="AJWK01030888">
    <property type="status" value="NOT_ANNOTATED_CDS"/>
    <property type="molecule type" value="Genomic_DNA"/>
</dbReference>
<keyword evidence="5" id="KW-0675">Receptor</keyword>
<dbReference type="Pfam" id="PF10350">
    <property type="entry name" value="DUF2428"/>
    <property type="match status" value="1"/>
</dbReference>
<dbReference type="VEuPathDB" id="VectorBase:LLOJ009029"/>
<dbReference type="VEuPathDB" id="VectorBase:LLONM1_002900"/>
<evidence type="ECO:0000259" key="4">
    <source>
        <dbReference type="Pfam" id="PF25151"/>
    </source>
</evidence>
<accession>A0A1B0GKQ2</accession>
<evidence type="ECO:0000256" key="1">
    <source>
        <dbReference type="ARBA" id="ARBA00010409"/>
    </source>
</evidence>
<evidence type="ECO:0000259" key="3">
    <source>
        <dbReference type="Pfam" id="PF10350"/>
    </source>
</evidence>
<dbReference type="Gene3D" id="1.25.10.10">
    <property type="entry name" value="Leucine-rich Repeat Variant"/>
    <property type="match status" value="1"/>
</dbReference>
<feature type="domain" description="tRNA (32-2'-O)-methyltransferase regulator THADA-like C-terminal TPR repeats region" evidence="4">
    <location>
        <begin position="678"/>
        <end position="828"/>
    </location>
</feature>
<dbReference type="PANTHER" id="PTHR14387:SF0">
    <property type="entry name" value="DUF2428 DOMAIN-CONTAINING PROTEIN"/>
    <property type="match status" value="1"/>
</dbReference>
<dbReference type="GO" id="GO:0030488">
    <property type="term" value="P:tRNA methylation"/>
    <property type="evidence" value="ECO:0007669"/>
    <property type="project" value="TreeGrafter"/>
</dbReference>
<dbReference type="InterPro" id="IPR056842">
    <property type="entry name" value="THADA-like_TPR_C"/>
</dbReference>
<dbReference type="EMBL" id="GITU01002327">
    <property type="protein sequence ID" value="MBC1171030.1"/>
    <property type="molecule type" value="Transcribed_RNA"/>
</dbReference>
<keyword evidence="2" id="KW-0819">tRNA processing</keyword>
<name>A0A1B0GKQ2_LUTLO</name>
<dbReference type="Proteomes" id="UP000092461">
    <property type="component" value="Unassembled WGS sequence"/>
</dbReference>
<dbReference type="InterPro" id="IPR019442">
    <property type="entry name" value="THADA/TRM732_DUF2428"/>
</dbReference>
<dbReference type="PANTHER" id="PTHR14387">
    <property type="entry name" value="THADA/DEATH RECEPTOR INTERACTING PROTEIN"/>
    <property type="match status" value="1"/>
</dbReference>
<dbReference type="Pfam" id="PF25151">
    <property type="entry name" value="TPR_Trm732_C"/>
    <property type="match status" value="1"/>
</dbReference>
<protein>
    <submittedName>
        <fullName evidence="5">Putative death-receptor fusion protein</fullName>
    </submittedName>
</protein>
<dbReference type="EnsemblMetazoa" id="LLOJ009029-RA">
    <property type="protein sequence ID" value="LLOJ009029-PA"/>
    <property type="gene ID" value="LLOJ009029"/>
</dbReference>
<dbReference type="InterPro" id="IPR016024">
    <property type="entry name" value="ARM-type_fold"/>
</dbReference>
<reference evidence="6" key="3">
    <citation type="submission" date="2020-05" db="UniProtKB">
        <authorList>
            <consortium name="EnsemblMetazoa"/>
        </authorList>
    </citation>
    <scope>IDENTIFICATION</scope>
    <source>
        <strain evidence="6">Jacobina</strain>
    </source>
</reference>
<reference evidence="7" key="1">
    <citation type="submission" date="2012-05" db="EMBL/GenBank/DDBJ databases">
        <title>Whole Genome Assembly of Lutzomyia longipalpis.</title>
        <authorList>
            <person name="Richards S."/>
            <person name="Qu C."/>
            <person name="Dillon R."/>
            <person name="Worley K."/>
            <person name="Scherer S."/>
            <person name="Batterton M."/>
            <person name="Taylor A."/>
            <person name="Hawes A."/>
            <person name="Hernandez B."/>
            <person name="Kovar C."/>
            <person name="Mandapat C."/>
            <person name="Pham C."/>
            <person name="Qu C."/>
            <person name="Jing C."/>
            <person name="Bess C."/>
            <person name="Bandaranaike D."/>
            <person name="Ngo D."/>
            <person name="Ongeri F."/>
            <person name="Arias F."/>
            <person name="Lara F."/>
            <person name="Weissenberger G."/>
            <person name="Kamau G."/>
            <person name="Han H."/>
            <person name="Shen H."/>
            <person name="Dinh H."/>
            <person name="Khalil I."/>
            <person name="Jones J."/>
            <person name="Shafer J."/>
            <person name="Jayaseelan J."/>
            <person name="Quiroz J."/>
            <person name="Blankenburg K."/>
            <person name="Nguyen L."/>
            <person name="Jackson L."/>
            <person name="Francisco L."/>
            <person name="Tang L.-Y."/>
            <person name="Pu L.-L."/>
            <person name="Perales L."/>
            <person name="Lorensuhewa L."/>
            <person name="Munidasa M."/>
            <person name="Coyle M."/>
            <person name="Taylor M."/>
            <person name="Puazo M."/>
            <person name="Firestine M."/>
            <person name="Scheel M."/>
            <person name="Javaid M."/>
            <person name="Wang M."/>
            <person name="Li M."/>
            <person name="Tabassum N."/>
            <person name="Saada N."/>
            <person name="Osuji N."/>
            <person name="Aqrawi P."/>
            <person name="Fu Q."/>
            <person name="Thornton R."/>
            <person name="Raj R."/>
            <person name="Goodspeed R."/>
            <person name="Mata R."/>
            <person name="Najjar R."/>
            <person name="Gubbala S."/>
            <person name="Lee S."/>
            <person name="Denson S."/>
            <person name="Patil S."/>
            <person name="Macmil S."/>
            <person name="Qi S."/>
            <person name="Matskevitch T."/>
            <person name="Palculict T."/>
            <person name="Mathew T."/>
            <person name="Vee V."/>
            <person name="Velamala V."/>
            <person name="Korchina V."/>
            <person name="Cai W."/>
            <person name="Liu W."/>
            <person name="Dai W."/>
            <person name="Zou X."/>
            <person name="Zhu Y."/>
            <person name="Zhang Y."/>
            <person name="Wu Y.-Q."/>
            <person name="Xin Y."/>
            <person name="Nazarath L."/>
            <person name="Kovar C."/>
            <person name="Han Y."/>
            <person name="Muzny D."/>
            <person name="Gibbs R."/>
        </authorList>
    </citation>
    <scope>NUCLEOTIDE SEQUENCE [LARGE SCALE GENOMIC DNA]</scope>
    <source>
        <strain evidence="7">Jacobina</strain>
    </source>
</reference>
<evidence type="ECO:0000313" key="6">
    <source>
        <dbReference type="EnsemblMetazoa" id="LLOJ009029-PA"/>
    </source>
</evidence>
<sequence length="925" mass="106716">MCPERSKSIFGEVLSRWSWMNPYKYYILGTILANMPFREAVGEDFNAELFLEGLSTSLKHRNLLSPGQFLFKSLMKHEVVDISNLVKDILLKRSLLERDNFINQWLCYHQDLDKLYEGIKDEMDDVTWDDEYLPIRRAFREQMAVKELAHDTEGFADMMGMIEGEPILTQHYYDILIHRLTKGLDVKADVAFLKELFECITLETNTGVRQYIFKRLPLILEQLARRNRDESEESEEIIEFFSWMQYQINEGYMTCLQEPGNYPAVIFILRLLETLLKFFSGDKKHALTKNSNFNANIQFREYLARKGLNFTSGDTFHTLWVLISESPFDDVQELACQLICEFFDKAEFQDKIQNKFRMKQDLDSPNACRLYARILLQWGEDLLDRVESFIKTTFENFRKDPFASVHRNDHIFYAIECLTECLVIRPPQGEKLSQLVDLCAEITEEVLKFLNHTGEFEEAPSFEVMEESLQVLIDKSQVKHWKSPPEARKELLLSLWMTLRACGDFSAAAAKILVKDSPQLPSGSKIETCLKINTMILQRCRHKGAIEAAGLSLGRIVREISGQDSEILRTELENLLAGKRNLSTTRRGAGYSIMLLNLVRNDASDGRKLLQRAMEILLSELREKQPGVENFDNLEAVMLHYLCVLVKDSSLVEDMLPFVPEILRIAFQKIDSEEWTVRNGALQLCGAMIPKIVGQKMHYQEEEDWQPVKLSVDDVRIRLSTISAFLLTTLTNSAQNSTTLLITILELLSRIEFWWTEIHSAGNILAFRAVLWGLLEHPCHKIRLLSARCFSGFHEFHQIPGIVFQIIELLPQITNPNLFHGLLMATDALTRKYRAESFAIPTHNAANFLSDVQEAVKKHWEGFPEKNLGPFIRINLKKFLQSIESELAGKIDCPEQENNGKRFRSQWLDVPRTLQATASESPAHD</sequence>
<feature type="domain" description="DUF2428" evidence="3">
    <location>
        <begin position="432"/>
        <end position="676"/>
    </location>
</feature>
<dbReference type="AlphaFoldDB" id="A0A1B0GKQ2"/>
<comment type="similarity">
    <text evidence="1">Belongs to the THADA family.</text>
</comment>
<dbReference type="GO" id="GO:0005829">
    <property type="term" value="C:cytosol"/>
    <property type="evidence" value="ECO:0007669"/>
    <property type="project" value="TreeGrafter"/>
</dbReference>
<evidence type="ECO:0000313" key="7">
    <source>
        <dbReference type="Proteomes" id="UP000092461"/>
    </source>
</evidence>
<dbReference type="InterPro" id="IPR051954">
    <property type="entry name" value="tRNA_methyltransferase_THADA"/>
</dbReference>
<dbReference type="SUPFAM" id="SSF48371">
    <property type="entry name" value="ARM repeat"/>
    <property type="match status" value="1"/>
</dbReference>
<reference evidence="5" key="2">
    <citation type="journal article" date="2020" name="BMC">
        <title>Leishmania infection induces a limited differential gene expression in the sand fly midgut.</title>
        <authorList>
            <person name="Coutinho-Abreu I.V."/>
            <person name="Serafim T.D."/>
            <person name="Meneses C."/>
            <person name="Kamhawi S."/>
            <person name="Oliveira F."/>
            <person name="Valenzuela J.G."/>
        </authorList>
    </citation>
    <scope>NUCLEOTIDE SEQUENCE</scope>
    <source>
        <strain evidence="5">Jacobina</strain>
        <tissue evidence="5">Midgut</tissue>
    </source>
</reference>
<evidence type="ECO:0000256" key="2">
    <source>
        <dbReference type="ARBA" id="ARBA00022694"/>
    </source>
</evidence>
<evidence type="ECO:0000313" key="5">
    <source>
        <dbReference type="EMBL" id="MBC1171030.1"/>
    </source>
</evidence>
<keyword evidence="7" id="KW-1185">Reference proteome</keyword>